<dbReference type="AlphaFoldDB" id="A0A7N0TGD7"/>
<feature type="transmembrane region" description="Helical" evidence="9">
    <location>
        <begin position="100"/>
        <end position="120"/>
    </location>
</feature>
<evidence type="ECO:0000256" key="7">
    <source>
        <dbReference type="ARBA" id="ARBA00022989"/>
    </source>
</evidence>
<dbReference type="FunFam" id="1.20.1280.290:FF:000002">
    <property type="entry name" value="Bidirectional sugar transporter SWEET"/>
    <property type="match status" value="1"/>
</dbReference>
<comment type="similarity">
    <text evidence="2 9">Belongs to the SWEET sugar transporter family.</text>
</comment>
<evidence type="ECO:0000256" key="3">
    <source>
        <dbReference type="ARBA" id="ARBA00022448"/>
    </source>
</evidence>
<reference evidence="10" key="1">
    <citation type="submission" date="2021-01" db="UniProtKB">
        <authorList>
            <consortium name="EnsemblPlants"/>
        </authorList>
    </citation>
    <scope>IDENTIFICATION</scope>
</reference>
<protein>
    <recommendedName>
        <fullName evidence="9">Bidirectional sugar transporter SWEET</fullName>
    </recommendedName>
</protein>
<name>A0A7N0TGD7_KALFE</name>
<dbReference type="GO" id="GO:0005886">
    <property type="term" value="C:plasma membrane"/>
    <property type="evidence" value="ECO:0007669"/>
    <property type="project" value="UniProtKB-SubCell"/>
</dbReference>
<feature type="transmembrane region" description="Helical" evidence="9">
    <location>
        <begin position="66"/>
        <end position="88"/>
    </location>
</feature>
<evidence type="ECO:0000313" key="11">
    <source>
        <dbReference type="Proteomes" id="UP000594263"/>
    </source>
</evidence>
<evidence type="ECO:0000256" key="2">
    <source>
        <dbReference type="ARBA" id="ARBA00007809"/>
    </source>
</evidence>
<keyword evidence="8 9" id="KW-0472">Membrane</keyword>
<dbReference type="EnsemblPlants" id="Kaladp0036s0099.1.v1.1">
    <property type="protein sequence ID" value="Kaladp0036s0099.1.v1.1"/>
    <property type="gene ID" value="Kaladp0036s0099.v1.1"/>
</dbReference>
<dbReference type="Gramene" id="Kaladp0036s0099.1.v1.1">
    <property type="protein sequence ID" value="Kaladp0036s0099.1.v1.1"/>
    <property type="gene ID" value="Kaladp0036s0099.v1.1"/>
</dbReference>
<feature type="transmembrane region" description="Helical" evidence="9">
    <location>
        <begin position="42"/>
        <end position="60"/>
    </location>
</feature>
<keyword evidence="7 9" id="KW-1133">Transmembrane helix</keyword>
<evidence type="ECO:0000256" key="5">
    <source>
        <dbReference type="ARBA" id="ARBA00022692"/>
    </source>
</evidence>
<sequence length="305" mass="33168">MPALSFIVGLLGNLVSVLVFTSPIGTFRGIVKKKSIQDYKAIPYITTLLSTSLWTFYGLIKPGGLLIYTINGAGALLQMIYVTLFLVYAPRDKRISMMKLVAILNVGAFGVVVAVALSALHGNLRLTVVGVLCAALTIGMYAAPLSVMRTVVKTESVEYMPFFLSLCLFINAAVWTAYAFLVKDFFVGVPNVIGFFLGSAQLILYAVYSKNKKTTSASDEEDGEAKGTTYFVTNDDLEMQNPNKSKHGTTSLYKDLSLPKMSKTSAILNENGVKNKIIKAMSLSSYELQAIVLSAKEDDTDSKKN</sequence>
<keyword evidence="5 9" id="KW-0812">Transmembrane</keyword>
<dbReference type="Gene3D" id="1.20.1280.290">
    <property type="match status" value="2"/>
</dbReference>
<evidence type="ECO:0000256" key="4">
    <source>
        <dbReference type="ARBA" id="ARBA00022597"/>
    </source>
</evidence>
<accession>A0A7N0TGD7</accession>
<dbReference type="FunFam" id="1.20.1280.290:FF:000001">
    <property type="entry name" value="Bidirectional sugar transporter SWEET"/>
    <property type="match status" value="1"/>
</dbReference>
<dbReference type="GO" id="GO:0051260">
    <property type="term" value="P:protein homooligomerization"/>
    <property type="evidence" value="ECO:0007669"/>
    <property type="project" value="UniProtKB-ARBA"/>
</dbReference>
<keyword evidence="3 9" id="KW-0813">Transport</keyword>
<evidence type="ECO:0000256" key="1">
    <source>
        <dbReference type="ARBA" id="ARBA00004127"/>
    </source>
</evidence>
<dbReference type="GO" id="GO:0051119">
    <property type="term" value="F:sugar transmembrane transporter activity"/>
    <property type="evidence" value="ECO:0007669"/>
    <property type="project" value="InterPro"/>
</dbReference>
<feature type="transmembrane region" description="Helical" evidence="9">
    <location>
        <begin position="187"/>
        <end position="208"/>
    </location>
</feature>
<dbReference type="InterPro" id="IPR004316">
    <property type="entry name" value="SWEET_rpt"/>
</dbReference>
<dbReference type="GO" id="GO:0012505">
    <property type="term" value="C:endomembrane system"/>
    <property type="evidence" value="ECO:0007669"/>
    <property type="project" value="UniProtKB-SubCell"/>
</dbReference>
<evidence type="ECO:0000256" key="6">
    <source>
        <dbReference type="ARBA" id="ARBA00022737"/>
    </source>
</evidence>
<feature type="transmembrane region" description="Helical" evidence="9">
    <location>
        <begin position="126"/>
        <end position="147"/>
    </location>
</feature>
<feature type="transmembrane region" description="Helical" evidence="9">
    <location>
        <begin position="6"/>
        <end position="30"/>
    </location>
</feature>
<keyword evidence="4 9" id="KW-0762">Sugar transport</keyword>
<dbReference type="PANTHER" id="PTHR10791:SF142">
    <property type="entry name" value="BIDIRECTIONAL SUGAR TRANSPORTER SWEET16"/>
    <property type="match status" value="1"/>
</dbReference>
<proteinExistence type="inferred from homology"/>
<feature type="transmembrane region" description="Helical" evidence="9">
    <location>
        <begin position="159"/>
        <end position="181"/>
    </location>
</feature>
<dbReference type="PANTHER" id="PTHR10791">
    <property type="entry name" value="RAG1-ACTIVATING PROTEIN 1"/>
    <property type="match status" value="1"/>
</dbReference>
<evidence type="ECO:0000313" key="10">
    <source>
        <dbReference type="EnsemblPlants" id="Kaladp0036s0099.1.v1.1"/>
    </source>
</evidence>
<keyword evidence="6" id="KW-0677">Repeat</keyword>
<comment type="subcellular location">
    <subcellularLocation>
        <location evidence="9">Cell membrane</location>
        <topology evidence="9">Multi-pass membrane protein</topology>
    </subcellularLocation>
    <subcellularLocation>
        <location evidence="1">Endomembrane system</location>
        <topology evidence="1">Multi-pass membrane protein</topology>
    </subcellularLocation>
</comment>
<dbReference type="InterPro" id="IPR047664">
    <property type="entry name" value="SWEET"/>
</dbReference>
<organism evidence="10 11">
    <name type="scientific">Kalanchoe fedtschenkoi</name>
    <name type="common">Lavender scallops</name>
    <name type="synonym">South American air plant</name>
    <dbReference type="NCBI Taxonomy" id="63787"/>
    <lineage>
        <taxon>Eukaryota</taxon>
        <taxon>Viridiplantae</taxon>
        <taxon>Streptophyta</taxon>
        <taxon>Embryophyta</taxon>
        <taxon>Tracheophyta</taxon>
        <taxon>Spermatophyta</taxon>
        <taxon>Magnoliopsida</taxon>
        <taxon>eudicotyledons</taxon>
        <taxon>Gunneridae</taxon>
        <taxon>Pentapetalae</taxon>
        <taxon>Saxifragales</taxon>
        <taxon>Crassulaceae</taxon>
        <taxon>Kalanchoe</taxon>
    </lineage>
</organism>
<evidence type="ECO:0000256" key="9">
    <source>
        <dbReference type="RuleBase" id="RU910715"/>
    </source>
</evidence>
<dbReference type="OMA" id="VEMEMTA"/>
<evidence type="ECO:0000256" key="8">
    <source>
        <dbReference type="ARBA" id="ARBA00023136"/>
    </source>
</evidence>
<dbReference type="Pfam" id="PF03083">
    <property type="entry name" value="MtN3_slv"/>
    <property type="match status" value="2"/>
</dbReference>
<comment type="function">
    <text evidence="9">Mediates both low-affinity uptake and efflux of sugar across the membrane.</text>
</comment>
<keyword evidence="11" id="KW-1185">Reference proteome</keyword>
<dbReference type="Proteomes" id="UP000594263">
    <property type="component" value="Unplaced"/>
</dbReference>